<dbReference type="InterPro" id="IPR024028">
    <property type="entry name" value="PNKP_bac"/>
</dbReference>
<gene>
    <name evidence="2" type="ORF">E2K98_24185</name>
</gene>
<dbReference type="AlphaFoldDB" id="A0A4R5VK80"/>
<evidence type="ECO:0000313" key="2">
    <source>
        <dbReference type="EMBL" id="TDK58325.1"/>
    </source>
</evidence>
<comment type="caution">
    <text evidence="2">The sequence shown here is derived from an EMBL/GenBank/DDBJ whole genome shotgun (WGS) entry which is preliminary data.</text>
</comment>
<protein>
    <submittedName>
        <fullName evidence="2">Polynucleotide kinase-phosphatase</fullName>
    </submittedName>
</protein>
<dbReference type="PANTHER" id="PTHR42850:SF7">
    <property type="entry name" value="BIS(5'-NUCLEOSYL)-TETRAPHOSPHATASE PRPE [ASYMMETRICAL]"/>
    <property type="match status" value="1"/>
</dbReference>
<dbReference type="SUPFAM" id="SSF56300">
    <property type="entry name" value="Metallo-dependent phosphatases"/>
    <property type="match status" value="1"/>
</dbReference>
<dbReference type="InterPro" id="IPR041780">
    <property type="entry name" value="MPP_PrpE-like"/>
</dbReference>
<dbReference type="GO" id="GO:0016791">
    <property type="term" value="F:phosphatase activity"/>
    <property type="evidence" value="ECO:0007669"/>
    <property type="project" value="TreeGrafter"/>
</dbReference>
<keyword evidence="2" id="KW-0418">Kinase</keyword>
<organism evidence="2 3">
    <name type="scientific">Bacillus salipaludis</name>
    <dbReference type="NCBI Taxonomy" id="2547811"/>
    <lineage>
        <taxon>Bacteria</taxon>
        <taxon>Bacillati</taxon>
        <taxon>Bacillota</taxon>
        <taxon>Bacilli</taxon>
        <taxon>Bacillales</taxon>
        <taxon>Bacillaceae</taxon>
        <taxon>Bacillus</taxon>
    </lineage>
</organism>
<dbReference type="SUPFAM" id="SSF56091">
    <property type="entry name" value="DNA ligase/mRNA capping enzyme, catalytic domain"/>
    <property type="match status" value="1"/>
</dbReference>
<dbReference type="EMBL" id="SMYO01000015">
    <property type="protein sequence ID" value="TDK58325.1"/>
    <property type="molecule type" value="Genomic_DNA"/>
</dbReference>
<dbReference type="GO" id="GO:0016301">
    <property type="term" value="F:kinase activity"/>
    <property type="evidence" value="ECO:0007669"/>
    <property type="project" value="UniProtKB-KW"/>
</dbReference>
<name>A0A4R5VK80_9BACI</name>
<dbReference type="PANTHER" id="PTHR42850">
    <property type="entry name" value="METALLOPHOSPHOESTERASE"/>
    <property type="match status" value="1"/>
</dbReference>
<dbReference type="InterPro" id="IPR029052">
    <property type="entry name" value="Metallo-depent_PP-like"/>
</dbReference>
<dbReference type="InterPro" id="IPR032380">
    <property type="entry name" value="PNKP_ligase_dom"/>
</dbReference>
<dbReference type="InterPro" id="IPR050126">
    <property type="entry name" value="Ap4A_hydrolase"/>
</dbReference>
<proteinExistence type="predicted"/>
<dbReference type="Gene3D" id="3.30.470.30">
    <property type="entry name" value="DNA ligase/mRNA capping enzyme"/>
    <property type="match status" value="2"/>
</dbReference>
<sequence>MMMRTIHLPHAGIVLFVGPSNSGKTTLLNRLIAENVILSSEVVSSDQFRVLVSDVEFITWNDRPRDEADALYDKYNQISKEAFQAMDFLIEKRCRLNKVTLIDATHLRVEDRERYLEIAKKHHVPATAIVLNLPEKELLERDEEREYPRGRKRIKQQFQQFQKTLRSIKKEGFQRCYVLNEEDIQTIEVSRIENPLVIDVGNGIDLIGDIHGCYDEFLDLLRELGYIENQEGYYVHPDGRKILSLGDIMSRGPRSIDTLQFFHKHVEAGLAYMIDSNHGWKIARWLDGRQVTLAHGDEKVEAEFENYEKRFGKEATVTFKKHLKEMLLEAKSHYIIQRNGVNVAVAVHAGIKDYYIGKQSPRISDFCRYGDTDGLDENGKPQRKDWTLYHKSSELILWGHDPKPQPLQINNTLNIDQGVIFGGRLTAFRYPEKDLVSVKAKQDYANVPDNPLKEWESKRLAPPNIRKFIDGFAVMTEQNRHIAIAADGVKSALDDLSHFTVPIEEIPYIPPTMSPTPKPSRLEGYLEHPLEAFEYYQANGIDKMVVEKKHMGSRGILFLFKNKQVAKEYVGTETLGSIYTRTGRPFFQKDLGERILEMLNRDLSGYFEKHNTDFVLLDAEILPWNLKAKELILNQYAHVGEMALLDRKKIKQMLEKAIENGKGVTEWLQETKVELVEAEIFNEVYQNYCWETEGIEGIQIAPFHTLAHSNQSFFDQPHLWHMEKNREFSRLSTLFIETEYRVVSDEASIEAAIKWWEEMTENGHEGFVVKPENFVARHKGKLLQPAIKVRGRKYLHIIYGIDYLKPENLVRLKQRNAGKKQRNALKEFCLGLESVQRFVRRESLERVHECVLGVLALEAEPIDPRL</sequence>
<evidence type="ECO:0000313" key="3">
    <source>
        <dbReference type="Proteomes" id="UP000295132"/>
    </source>
</evidence>
<dbReference type="CDD" id="cd07423">
    <property type="entry name" value="MPP_Prp_like"/>
    <property type="match status" value="1"/>
</dbReference>
<feature type="domain" description="Polynucleotide kinase-phosphatase ligase" evidence="1">
    <location>
        <begin position="492"/>
        <end position="861"/>
    </location>
</feature>
<dbReference type="Proteomes" id="UP000295132">
    <property type="component" value="Unassembled WGS sequence"/>
</dbReference>
<dbReference type="Gene3D" id="3.60.21.10">
    <property type="match status" value="1"/>
</dbReference>
<dbReference type="Gene3D" id="3.40.50.300">
    <property type="entry name" value="P-loop containing nucleotide triphosphate hydrolases"/>
    <property type="match status" value="1"/>
</dbReference>
<accession>A0A4R5VK80</accession>
<keyword evidence="2" id="KW-0808">Transferase</keyword>
<reference evidence="2 3" key="1">
    <citation type="submission" date="2019-03" db="EMBL/GenBank/DDBJ databases">
        <title>Bacillus niacini sp. nov. a Nicotinate-Metabolizing Mesophile Isolated from Soil.</title>
        <authorList>
            <person name="Zhang G."/>
        </authorList>
    </citation>
    <scope>NUCLEOTIDE SEQUENCE [LARGE SCALE GENOMIC DNA]</scope>
    <source>
        <strain evidence="2 3">WN066</strain>
    </source>
</reference>
<dbReference type="Pfam" id="PF13671">
    <property type="entry name" value="AAA_33"/>
    <property type="match status" value="1"/>
</dbReference>
<evidence type="ECO:0000259" key="1">
    <source>
        <dbReference type="Pfam" id="PF16542"/>
    </source>
</evidence>
<dbReference type="Pfam" id="PF16542">
    <property type="entry name" value="PNKP_ligase"/>
    <property type="match status" value="1"/>
</dbReference>
<dbReference type="GO" id="GO:0005737">
    <property type="term" value="C:cytoplasm"/>
    <property type="evidence" value="ECO:0007669"/>
    <property type="project" value="TreeGrafter"/>
</dbReference>
<dbReference type="InterPro" id="IPR027417">
    <property type="entry name" value="P-loop_NTPase"/>
</dbReference>
<dbReference type="SUPFAM" id="SSF52540">
    <property type="entry name" value="P-loop containing nucleoside triphosphate hydrolases"/>
    <property type="match status" value="1"/>
</dbReference>
<dbReference type="NCBIfam" id="TIGR04075">
    <property type="entry name" value="bacter_Pnkp"/>
    <property type="match status" value="1"/>
</dbReference>